<evidence type="ECO:0000256" key="14">
    <source>
        <dbReference type="SAM" id="MobiDB-lite"/>
    </source>
</evidence>
<dbReference type="SMART" id="SM00220">
    <property type="entry name" value="S_TKc"/>
    <property type="match status" value="1"/>
</dbReference>
<keyword evidence="3 13" id="KW-0723">Serine/threonine-protein kinase</keyword>
<dbReference type="CDD" id="cd05117">
    <property type="entry name" value="STKc_CAMK"/>
    <property type="match status" value="1"/>
</dbReference>
<dbReference type="AlphaFoldDB" id="A0A2J6QY41"/>
<name>A0A2J6QY41_HYAVF</name>
<evidence type="ECO:0000256" key="12">
    <source>
        <dbReference type="PROSITE-ProRule" id="PRU10141"/>
    </source>
</evidence>
<evidence type="ECO:0000313" key="17">
    <source>
        <dbReference type="Proteomes" id="UP000235786"/>
    </source>
</evidence>
<keyword evidence="5" id="KW-0808">Transferase</keyword>
<feature type="region of interest" description="Disordered" evidence="14">
    <location>
        <begin position="403"/>
        <end position="425"/>
    </location>
</feature>
<organism evidence="16 17">
    <name type="scientific">Hyaloscypha variabilis (strain UAMH 11265 / GT02V1 / F)</name>
    <name type="common">Meliniomyces variabilis</name>
    <dbReference type="NCBI Taxonomy" id="1149755"/>
    <lineage>
        <taxon>Eukaryota</taxon>
        <taxon>Fungi</taxon>
        <taxon>Dikarya</taxon>
        <taxon>Ascomycota</taxon>
        <taxon>Pezizomycotina</taxon>
        <taxon>Leotiomycetes</taxon>
        <taxon>Helotiales</taxon>
        <taxon>Hyaloscyphaceae</taxon>
        <taxon>Hyaloscypha</taxon>
        <taxon>Hyaloscypha variabilis</taxon>
    </lineage>
</organism>
<dbReference type="PROSITE" id="PS50011">
    <property type="entry name" value="PROTEIN_KINASE_DOM"/>
    <property type="match status" value="1"/>
</dbReference>
<dbReference type="STRING" id="1149755.A0A2J6QY41"/>
<evidence type="ECO:0000256" key="7">
    <source>
        <dbReference type="ARBA" id="ARBA00022777"/>
    </source>
</evidence>
<evidence type="ECO:0000256" key="13">
    <source>
        <dbReference type="RuleBase" id="RU000304"/>
    </source>
</evidence>
<dbReference type="Gene3D" id="1.10.510.10">
    <property type="entry name" value="Transferase(Phosphotransferase) domain 1"/>
    <property type="match status" value="1"/>
</dbReference>
<accession>A0A2J6QY41</accession>
<keyword evidence="17" id="KW-1185">Reference proteome</keyword>
<reference evidence="16 17" key="1">
    <citation type="submission" date="2016-04" db="EMBL/GenBank/DDBJ databases">
        <title>A degradative enzymes factory behind the ericoid mycorrhizal symbiosis.</title>
        <authorList>
            <consortium name="DOE Joint Genome Institute"/>
            <person name="Martino E."/>
            <person name="Morin E."/>
            <person name="Grelet G."/>
            <person name="Kuo A."/>
            <person name="Kohler A."/>
            <person name="Daghino S."/>
            <person name="Barry K."/>
            <person name="Choi C."/>
            <person name="Cichocki N."/>
            <person name="Clum A."/>
            <person name="Copeland A."/>
            <person name="Hainaut M."/>
            <person name="Haridas S."/>
            <person name="Labutti K."/>
            <person name="Lindquist E."/>
            <person name="Lipzen A."/>
            <person name="Khouja H.-R."/>
            <person name="Murat C."/>
            <person name="Ohm R."/>
            <person name="Olson A."/>
            <person name="Spatafora J."/>
            <person name="Veneault-Fourrey C."/>
            <person name="Henrissat B."/>
            <person name="Grigoriev I."/>
            <person name="Martin F."/>
            <person name="Perotto S."/>
        </authorList>
    </citation>
    <scope>NUCLEOTIDE SEQUENCE [LARGE SCALE GENOMIC DNA]</scope>
    <source>
        <strain evidence="16 17">F</strain>
    </source>
</reference>
<dbReference type="SUPFAM" id="SSF56112">
    <property type="entry name" value="Protein kinase-like (PK-like)"/>
    <property type="match status" value="1"/>
</dbReference>
<dbReference type="InterPro" id="IPR011009">
    <property type="entry name" value="Kinase-like_dom_sf"/>
</dbReference>
<dbReference type="GO" id="GO:0005516">
    <property type="term" value="F:calmodulin binding"/>
    <property type="evidence" value="ECO:0007669"/>
    <property type="project" value="UniProtKB-KW"/>
</dbReference>
<dbReference type="InterPro" id="IPR017441">
    <property type="entry name" value="Protein_kinase_ATP_BS"/>
</dbReference>
<dbReference type="EC" id="2.7.11.17" evidence="2"/>
<dbReference type="EMBL" id="KZ613963">
    <property type="protein sequence ID" value="PMD31184.1"/>
    <property type="molecule type" value="Genomic_DNA"/>
</dbReference>
<feature type="compositionally biased region" description="Basic and acidic residues" evidence="14">
    <location>
        <begin position="403"/>
        <end position="416"/>
    </location>
</feature>
<dbReference type="OrthoDB" id="40902at2759"/>
<keyword evidence="8 12" id="KW-0067">ATP-binding</keyword>
<feature type="binding site" evidence="12">
    <location>
        <position position="59"/>
    </location>
    <ligand>
        <name>ATP</name>
        <dbReference type="ChEBI" id="CHEBI:30616"/>
    </ligand>
</feature>
<gene>
    <name evidence="16" type="ORF">L207DRAFT_442383</name>
</gene>
<keyword evidence="6 12" id="KW-0547">Nucleotide-binding</keyword>
<dbReference type="PROSITE" id="PS00108">
    <property type="entry name" value="PROTEIN_KINASE_ST"/>
    <property type="match status" value="1"/>
</dbReference>
<evidence type="ECO:0000256" key="9">
    <source>
        <dbReference type="ARBA" id="ARBA00022860"/>
    </source>
</evidence>
<evidence type="ECO:0000256" key="10">
    <source>
        <dbReference type="ARBA" id="ARBA00047307"/>
    </source>
</evidence>
<keyword evidence="4" id="KW-0597">Phosphoprotein</keyword>
<dbReference type="PROSITE" id="PS00107">
    <property type="entry name" value="PROTEIN_KINASE_ATP"/>
    <property type="match status" value="1"/>
</dbReference>
<dbReference type="GO" id="GO:0004683">
    <property type="term" value="F:calcium/calmodulin-dependent protein kinase activity"/>
    <property type="evidence" value="ECO:0007669"/>
    <property type="project" value="UniProtKB-EC"/>
</dbReference>
<dbReference type="InterPro" id="IPR008271">
    <property type="entry name" value="Ser/Thr_kinase_AS"/>
</dbReference>
<dbReference type="FunFam" id="3.30.200.20:FF:000278">
    <property type="entry name" value="Calcium/calmodulin-dependent protein kinase II"/>
    <property type="match status" value="1"/>
</dbReference>
<evidence type="ECO:0000256" key="8">
    <source>
        <dbReference type="ARBA" id="ARBA00022840"/>
    </source>
</evidence>
<dbReference type="PANTHER" id="PTHR24347">
    <property type="entry name" value="SERINE/THREONINE-PROTEIN KINASE"/>
    <property type="match status" value="1"/>
</dbReference>
<evidence type="ECO:0000313" key="16">
    <source>
        <dbReference type="EMBL" id="PMD31184.1"/>
    </source>
</evidence>
<feature type="domain" description="Protein kinase" evidence="15">
    <location>
        <begin position="28"/>
        <end position="283"/>
    </location>
</feature>
<dbReference type="FunFam" id="1.10.510.10:FF:000449">
    <property type="entry name" value="Calcium/calmodulin-dependent protein kinase"/>
    <property type="match status" value="1"/>
</dbReference>
<dbReference type="InterPro" id="IPR000719">
    <property type="entry name" value="Prot_kinase_dom"/>
</dbReference>
<proteinExistence type="inferred from homology"/>
<comment type="similarity">
    <text evidence="1">Belongs to the protein kinase superfamily. CAMK Ser/Thr protein kinase family. CaMK subfamily.</text>
</comment>
<evidence type="ECO:0000256" key="11">
    <source>
        <dbReference type="ARBA" id="ARBA00047430"/>
    </source>
</evidence>
<evidence type="ECO:0000256" key="5">
    <source>
        <dbReference type="ARBA" id="ARBA00022679"/>
    </source>
</evidence>
<feature type="compositionally biased region" description="Low complexity" evidence="14">
    <location>
        <begin position="341"/>
        <end position="374"/>
    </location>
</feature>
<keyword evidence="7 16" id="KW-0418">Kinase</keyword>
<comment type="catalytic activity">
    <reaction evidence="10">
        <text>L-threonyl-[protein] + ATP = O-phospho-L-threonyl-[protein] + ADP + H(+)</text>
        <dbReference type="Rhea" id="RHEA:46608"/>
        <dbReference type="Rhea" id="RHEA-COMP:11060"/>
        <dbReference type="Rhea" id="RHEA-COMP:11605"/>
        <dbReference type="ChEBI" id="CHEBI:15378"/>
        <dbReference type="ChEBI" id="CHEBI:30013"/>
        <dbReference type="ChEBI" id="CHEBI:30616"/>
        <dbReference type="ChEBI" id="CHEBI:61977"/>
        <dbReference type="ChEBI" id="CHEBI:456216"/>
        <dbReference type="EC" id="2.7.11.17"/>
    </reaction>
</comment>
<evidence type="ECO:0000256" key="4">
    <source>
        <dbReference type="ARBA" id="ARBA00022553"/>
    </source>
</evidence>
<comment type="catalytic activity">
    <reaction evidence="11">
        <text>L-seryl-[protein] + ATP = O-phospho-L-seryl-[protein] + ADP + H(+)</text>
        <dbReference type="Rhea" id="RHEA:17989"/>
        <dbReference type="Rhea" id="RHEA-COMP:9863"/>
        <dbReference type="Rhea" id="RHEA-COMP:11604"/>
        <dbReference type="ChEBI" id="CHEBI:15378"/>
        <dbReference type="ChEBI" id="CHEBI:29999"/>
        <dbReference type="ChEBI" id="CHEBI:30616"/>
        <dbReference type="ChEBI" id="CHEBI:83421"/>
        <dbReference type="ChEBI" id="CHEBI:456216"/>
        <dbReference type="EC" id="2.7.11.17"/>
    </reaction>
</comment>
<dbReference type="Pfam" id="PF00069">
    <property type="entry name" value="Pkinase"/>
    <property type="match status" value="1"/>
</dbReference>
<evidence type="ECO:0000256" key="6">
    <source>
        <dbReference type="ARBA" id="ARBA00022741"/>
    </source>
</evidence>
<evidence type="ECO:0000256" key="3">
    <source>
        <dbReference type="ARBA" id="ARBA00022527"/>
    </source>
</evidence>
<protein>
    <recommendedName>
        <fullName evidence="2">calcium/calmodulin-dependent protein kinase</fullName>
        <ecNumber evidence="2">2.7.11.17</ecNumber>
    </recommendedName>
</protein>
<evidence type="ECO:0000256" key="2">
    <source>
        <dbReference type="ARBA" id="ARBA00012434"/>
    </source>
</evidence>
<feature type="region of interest" description="Disordered" evidence="14">
    <location>
        <begin position="326"/>
        <end position="378"/>
    </location>
</feature>
<dbReference type="Proteomes" id="UP000235786">
    <property type="component" value="Unassembled WGS sequence"/>
</dbReference>
<sequence length="425" mass="47367">MAFAPLQVSNMLNKLHGQPDSYDKKSRYRFGRTLGAGTYGIVREADGPTGKVAVKIILKKNVKGNEQMVYDELEMLQRMKHPHIVKFVDWFESRDKYYIVTQLATGGELFDRICEQGRFTEKDASQTIRQVLEAVDYLHDNNVVHRDLKPENLLYLTTDAHSDLVLADFGIAKMLDSKDEVLTTMAGSFGYAAPEVMLKKGHGKPVDMWSLGVITYTLLCGYSPFRSENLQDLIEECSNARVIFHERYWKDVSDDAKDFIGHLLQPAPDDRSTSKAPLKHRWLSGHTATEHNLLPEIRAYMAKARLRRGIEIVKLANRIEALKMQEDENDEVPGESDVPADAKAAAGAALSAQGGEDVRPGLSSSSSAGSAPGGKRSLSNLAKGAIFREVVLAKVREMKEVEKQLQVEKDAEENAKRKSWTGEGS</sequence>
<evidence type="ECO:0000259" key="15">
    <source>
        <dbReference type="PROSITE" id="PS50011"/>
    </source>
</evidence>
<dbReference type="GO" id="GO:0005524">
    <property type="term" value="F:ATP binding"/>
    <property type="evidence" value="ECO:0007669"/>
    <property type="project" value="UniProtKB-UniRule"/>
</dbReference>
<evidence type="ECO:0000256" key="1">
    <source>
        <dbReference type="ARBA" id="ARBA00005354"/>
    </source>
</evidence>
<keyword evidence="9" id="KW-0112">Calmodulin-binding</keyword>